<comment type="caution">
    <text evidence="2">The sequence shown here is derived from an EMBL/GenBank/DDBJ whole genome shotgun (WGS) entry which is preliminary data.</text>
</comment>
<feature type="compositionally biased region" description="Polar residues" evidence="1">
    <location>
        <begin position="383"/>
        <end position="392"/>
    </location>
</feature>
<sequence>NTSSDNCKNEHPGSNQQPANRFSALSNAPQSFGNRNRSGGFGGDRPGNNDKLPYHLARDSIRIDLSDGKDGERPHWRLSAYGPGKDAPRQLLEGEIEQSPEELRVQAYLAQQAGRFNDYVQLEANAFRQADQQVNTALNDLDGAIKYVLDGENIHPNRLDQANRANNSLSTSSQPASGFGQPASSGFGQPSQPAFGAPSQPGNPASGAPSAFAAAKPAFGAPTQPSAFGTPSAFGAAAKPAFGAPSQPGAGSAFGAPSALGGGSAFGAPSALGGQKSAFGAPSHSGTGAFGAPSTLGQQKPAFGAASQPGASAFGAPSQPGAVAFGAPSQSGAGAFGAPSTLGQQKPAFGAPTQPSTGAFGAPSALGQQKSAFGAPSQPAFGTPSQPTSGFGQPSVFGGGQQTSSSGCNTPTPSGFGQVGQSQPSQPSAFGGGAIAKPNPFASTEQANGNAFKPSPFGAPAQQTNGITQSTTPFDSTSQPVNGTQPISERPPTGTFVGGRQYTSSYTNRTPQGTLQTWKGKPVSWERIADGPPCPFISYATVVGGQQKETSERIWHPDGPPERESEDALDKAELYTGDLGAVLKELYEYVRETGEFKDGIVPEIPPKREWVRWDL</sequence>
<dbReference type="OrthoDB" id="20729at2759"/>
<feature type="compositionally biased region" description="Polar residues" evidence="1">
    <location>
        <begin position="501"/>
        <end position="517"/>
    </location>
</feature>
<dbReference type="Proteomes" id="UP001138500">
    <property type="component" value="Unassembled WGS sequence"/>
</dbReference>
<dbReference type="CDD" id="cd23954">
    <property type="entry name" value="AMO1_CTD"/>
    <property type="match status" value="1"/>
</dbReference>
<dbReference type="AlphaFoldDB" id="A0A9W7SKV4"/>
<evidence type="ECO:0000313" key="3">
    <source>
        <dbReference type="Proteomes" id="UP001138500"/>
    </source>
</evidence>
<feature type="compositionally biased region" description="Polar residues" evidence="1">
    <location>
        <begin position="165"/>
        <end position="192"/>
    </location>
</feature>
<feature type="compositionally biased region" description="Low complexity" evidence="1">
    <location>
        <begin position="232"/>
        <end position="259"/>
    </location>
</feature>
<keyword evidence="3" id="KW-1185">Reference proteome</keyword>
<dbReference type="EMBL" id="RIBY02002311">
    <property type="protein sequence ID" value="KAH9819850.1"/>
    <property type="molecule type" value="Genomic_DNA"/>
</dbReference>
<evidence type="ECO:0000256" key="1">
    <source>
        <dbReference type="SAM" id="MobiDB-lite"/>
    </source>
</evidence>
<feature type="region of interest" description="Disordered" evidence="1">
    <location>
        <begin position="165"/>
        <end position="521"/>
    </location>
</feature>
<gene>
    <name evidence="2" type="ORF">Tdes44962_MAKER00839</name>
</gene>
<feature type="compositionally biased region" description="Low complexity" evidence="1">
    <location>
        <begin position="413"/>
        <end position="428"/>
    </location>
</feature>
<dbReference type="GO" id="GO:0005634">
    <property type="term" value="C:nucleus"/>
    <property type="evidence" value="ECO:0007669"/>
    <property type="project" value="TreeGrafter"/>
</dbReference>
<reference evidence="2 3" key="1">
    <citation type="journal article" date="2018" name="IMA Fungus">
        <title>IMA Genome-F 10: Nine draft genome sequences of Claviceps purpurea s.lat., including C. arundinis, C. humidiphila, and C. cf. spartinae, pseudomolecules for the pitch canker pathogen Fusarium circinatum, draft genome of Davidsoniella eucalypti, Grosmannia galeiformis, Quambalaria eucalypti, and Teratosphaeria destructans.</title>
        <authorList>
            <person name="Wingfield B.D."/>
            <person name="Liu M."/>
            <person name="Nguyen H.D."/>
            <person name="Lane F.A."/>
            <person name="Morgan S.W."/>
            <person name="De Vos L."/>
            <person name="Wilken P.M."/>
            <person name="Duong T.A."/>
            <person name="Aylward J."/>
            <person name="Coetzee M.P."/>
            <person name="Dadej K."/>
            <person name="De Beer Z.W."/>
            <person name="Findlay W."/>
            <person name="Havenga M."/>
            <person name="Kolarik M."/>
            <person name="Menzies J.G."/>
            <person name="Naidoo K."/>
            <person name="Pochopski O."/>
            <person name="Shoukouhi P."/>
            <person name="Santana Q.C."/>
            <person name="Seifert K.A."/>
            <person name="Soal N."/>
            <person name="Steenkamp E.T."/>
            <person name="Tatham C.T."/>
            <person name="van der Nest M.A."/>
            <person name="Wingfield M.J."/>
        </authorList>
    </citation>
    <scope>NUCLEOTIDE SEQUENCE [LARGE SCALE GENOMIC DNA]</scope>
    <source>
        <strain evidence="2">CMW44962</strain>
    </source>
</reference>
<feature type="compositionally biased region" description="Polar residues" evidence="1">
    <location>
        <begin position="461"/>
        <end position="487"/>
    </location>
</feature>
<feature type="non-terminal residue" evidence="2">
    <location>
        <position position="1"/>
    </location>
</feature>
<feature type="compositionally biased region" description="Basic and acidic residues" evidence="1">
    <location>
        <begin position="549"/>
        <end position="568"/>
    </location>
</feature>
<feature type="compositionally biased region" description="Low complexity" evidence="1">
    <location>
        <begin position="196"/>
        <end position="222"/>
    </location>
</feature>
<feature type="compositionally biased region" description="Polar residues" evidence="1">
    <location>
        <begin position="402"/>
        <end position="412"/>
    </location>
</feature>
<feature type="compositionally biased region" description="Basic and acidic residues" evidence="1">
    <location>
        <begin position="52"/>
        <end position="75"/>
    </location>
</feature>
<name>A0A9W7SKV4_9PEZI</name>
<feature type="region of interest" description="Disordered" evidence="1">
    <location>
        <begin position="1"/>
        <end position="87"/>
    </location>
</feature>
<proteinExistence type="predicted"/>
<accession>A0A9W7SKV4</accession>
<protein>
    <submittedName>
        <fullName evidence="2">Nucleoporin AMO1</fullName>
    </submittedName>
</protein>
<organism evidence="2 3">
    <name type="scientific">Teratosphaeria destructans</name>
    <dbReference type="NCBI Taxonomy" id="418781"/>
    <lineage>
        <taxon>Eukaryota</taxon>
        <taxon>Fungi</taxon>
        <taxon>Dikarya</taxon>
        <taxon>Ascomycota</taxon>
        <taxon>Pezizomycotina</taxon>
        <taxon>Dothideomycetes</taxon>
        <taxon>Dothideomycetidae</taxon>
        <taxon>Mycosphaerellales</taxon>
        <taxon>Teratosphaeriaceae</taxon>
        <taxon>Teratosphaeria</taxon>
    </lineage>
</organism>
<evidence type="ECO:0000313" key="2">
    <source>
        <dbReference type="EMBL" id="KAH9819850.1"/>
    </source>
</evidence>
<dbReference type="PANTHER" id="PTHR21099:SF2">
    <property type="entry name" value="SI:CH211-113E8.11"/>
    <property type="match status" value="1"/>
</dbReference>
<feature type="region of interest" description="Disordered" evidence="1">
    <location>
        <begin position="548"/>
        <end position="568"/>
    </location>
</feature>
<dbReference type="PANTHER" id="PTHR21099">
    <property type="entry name" value="RAD201"/>
    <property type="match status" value="1"/>
</dbReference>
<reference evidence="2 3" key="2">
    <citation type="journal article" date="2021" name="Curr. Genet.">
        <title>Genetic response to nitrogen starvation in the aggressive Eucalyptus foliar pathogen Teratosphaeria destructans.</title>
        <authorList>
            <person name="Havenga M."/>
            <person name="Wingfield B.D."/>
            <person name="Wingfield M.J."/>
            <person name="Dreyer L.L."/>
            <person name="Roets F."/>
            <person name="Aylward J."/>
        </authorList>
    </citation>
    <scope>NUCLEOTIDE SEQUENCE [LARGE SCALE GENOMIC DNA]</scope>
    <source>
        <strain evidence="2">CMW44962</strain>
    </source>
</reference>
<feature type="compositionally biased region" description="Polar residues" evidence="1">
    <location>
        <begin position="1"/>
        <end position="30"/>
    </location>
</feature>